<name>A0A653AIP8_UNCDX</name>
<dbReference type="InterPro" id="IPR014730">
    <property type="entry name" value="ETF_a/b_N"/>
</dbReference>
<evidence type="ECO:0000259" key="5">
    <source>
        <dbReference type="SMART" id="SM00893"/>
    </source>
</evidence>
<dbReference type="InterPro" id="IPR033948">
    <property type="entry name" value="ETF_beta_N"/>
</dbReference>
<evidence type="ECO:0000256" key="2">
    <source>
        <dbReference type="ARBA" id="ARBA00016797"/>
    </source>
</evidence>
<keyword evidence="4" id="KW-0249">Electron transport</keyword>
<dbReference type="GO" id="GO:0009055">
    <property type="term" value="F:electron transfer activity"/>
    <property type="evidence" value="ECO:0007669"/>
    <property type="project" value="InterPro"/>
</dbReference>
<dbReference type="CDD" id="cd01714">
    <property type="entry name" value="ETF_beta"/>
    <property type="match status" value="1"/>
</dbReference>
<protein>
    <recommendedName>
        <fullName evidence="2">Electron transfer flavoprotein subunit beta</fullName>
    </recommendedName>
</protein>
<sequence>MDIVVCIKRVPLTQEVDLVIDAGKKDIRKDDLAYILNDWDNYAIEEAVQLKETFDGSVTVVTVGDEEDEEILRRALAMGADRAVRVDPGSQPLDGFVLSGILAAVVKTIPHDLVLTGVQADDDNAGVVGVMLAERLGLSHAAVVTRIEKENGTARLHLELEGGMDAVCQIRFPALLTIQTGINEPRYVSIMGIRKAGKKELKVIELGELGLSDADLLPQTQVEELYLPPEAEGAEIIEGDPGAIAETLLRIIREKGVNV</sequence>
<dbReference type="PANTHER" id="PTHR21294">
    <property type="entry name" value="ELECTRON TRANSFER FLAVOPROTEIN BETA-SUBUNIT"/>
    <property type="match status" value="1"/>
</dbReference>
<keyword evidence="3" id="KW-0813">Transport</keyword>
<dbReference type="EMBL" id="UPXX01000032">
    <property type="protein sequence ID" value="VBB47944.1"/>
    <property type="molecule type" value="Genomic_DNA"/>
</dbReference>
<evidence type="ECO:0000256" key="1">
    <source>
        <dbReference type="ARBA" id="ARBA00007557"/>
    </source>
</evidence>
<gene>
    <name evidence="6" type="ORF">TRIP_B50739</name>
</gene>
<feature type="domain" description="Electron transfer flavoprotein alpha/beta-subunit N-terminal" evidence="5">
    <location>
        <begin position="24"/>
        <end position="213"/>
    </location>
</feature>
<dbReference type="PIRSF" id="PIRSF000090">
    <property type="entry name" value="Beta-ETF"/>
    <property type="match status" value="1"/>
</dbReference>
<dbReference type="SMART" id="SM00893">
    <property type="entry name" value="ETF"/>
    <property type="match status" value="1"/>
</dbReference>
<evidence type="ECO:0000256" key="3">
    <source>
        <dbReference type="ARBA" id="ARBA00022448"/>
    </source>
</evidence>
<proteinExistence type="inferred from homology"/>
<dbReference type="Gene3D" id="3.40.50.620">
    <property type="entry name" value="HUPs"/>
    <property type="match status" value="1"/>
</dbReference>
<evidence type="ECO:0000256" key="4">
    <source>
        <dbReference type="ARBA" id="ARBA00022982"/>
    </source>
</evidence>
<organism evidence="6">
    <name type="scientific">Uncultured Desulfatiglans sp</name>
    <dbReference type="NCBI Taxonomy" id="1748965"/>
    <lineage>
        <taxon>Bacteria</taxon>
        <taxon>Pseudomonadati</taxon>
        <taxon>Thermodesulfobacteriota</taxon>
        <taxon>Desulfobacteria</taxon>
        <taxon>Desulfatiglandales</taxon>
        <taxon>Desulfatiglandaceae</taxon>
        <taxon>Desulfatiglans</taxon>
        <taxon>environmental samples</taxon>
    </lineage>
</organism>
<reference evidence="6" key="1">
    <citation type="submission" date="2018-07" db="EMBL/GenBank/DDBJ databases">
        <authorList>
            <consortium name="Genoscope - CEA"/>
            <person name="William W."/>
        </authorList>
    </citation>
    <scope>NUCLEOTIDE SEQUENCE</scope>
    <source>
        <strain evidence="6">IK1</strain>
    </source>
</reference>
<dbReference type="PANTHER" id="PTHR21294:SF8">
    <property type="entry name" value="ELECTRON TRANSFER FLAVOPROTEIN SUBUNIT BETA"/>
    <property type="match status" value="1"/>
</dbReference>
<dbReference type="AlphaFoldDB" id="A0A653AIP8"/>
<dbReference type="InterPro" id="IPR012255">
    <property type="entry name" value="ETF_b"/>
</dbReference>
<comment type="similarity">
    <text evidence="1">Belongs to the ETF beta-subunit/FixA family.</text>
</comment>
<dbReference type="InterPro" id="IPR014729">
    <property type="entry name" value="Rossmann-like_a/b/a_fold"/>
</dbReference>
<dbReference type="SUPFAM" id="SSF52402">
    <property type="entry name" value="Adenine nucleotide alpha hydrolases-like"/>
    <property type="match status" value="1"/>
</dbReference>
<evidence type="ECO:0000313" key="6">
    <source>
        <dbReference type="EMBL" id="VBB47944.1"/>
    </source>
</evidence>
<dbReference type="Pfam" id="PF01012">
    <property type="entry name" value="ETF"/>
    <property type="match status" value="1"/>
</dbReference>
<accession>A0A653AIP8</accession>